<dbReference type="STRING" id="266940.Krad_2421"/>
<proteinExistence type="predicted"/>
<dbReference type="HOGENOM" id="CLU_2734673_0_0_11"/>
<evidence type="ECO:0000313" key="3">
    <source>
        <dbReference type="Proteomes" id="UP000001116"/>
    </source>
</evidence>
<dbReference type="Proteomes" id="UP000001116">
    <property type="component" value="Chromosome"/>
</dbReference>
<dbReference type="KEGG" id="kra:Krad_2421"/>
<keyword evidence="3" id="KW-1185">Reference proteome</keyword>
<accession>A6WAR2</accession>
<feature type="region of interest" description="Disordered" evidence="1">
    <location>
        <begin position="1"/>
        <end position="25"/>
    </location>
</feature>
<protein>
    <submittedName>
        <fullName evidence="2">Uncharacterized protein</fullName>
    </submittedName>
</protein>
<feature type="compositionally biased region" description="Polar residues" evidence="1">
    <location>
        <begin position="12"/>
        <end position="23"/>
    </location>
</feature>
<evidence type="ECO:0000256" key="1">
    <source>
        <dbReference type="SAM" id="MobiDB-lite"/>
    </source>
</evidence>
<gene>
    <name evidence="2" type="ordered locus">Krad_2421</name>
</gene>
<name>A6WAR2_KINRD</name>
<organism evidence="2 3">
    <name type="scientific">Kineococcus radiotolerans (strain ATCC BAA-149 / DSM 14245 / SRS30216)</name>
    <dbReference type="NCBI Taxonomy" id="266940"/>
    <lineage>
        <taxon>Bacteria</taxon>
        <taxon>Bacillati</taxon>
        <taxon>Actinomycetota</taxon>
        <taxon>Actinomycetes</taxon>
        <taxon>Kineosporiales</taxon>
        <taxon>Kineosporiaceae</taxon>
        <taxon>Kineococcus</taxon>
    </lineage>
</organism>
<sequence length="71" mass="7509">MGLSPPPELIDETSTARCPSATQVGPGVAGEHHLLLGYAAQLHERPGWVLITDRRQNEGNPADLPDLPTSG</sequence>
<reference evidence="3" key="1">
    <citation type="journal article" date="2008" name="PLoS ONE">
        <title>Survival in nuclear waste, extreme resistance, and potential applications gleaned from the genome sequence of Kineococcus radiotolerans SRS30216.</title>
        <authorList>
            <person name="Bagwell C.E."/>
            <person name="Bhat S."/>
            <person name="Hawkins G.M."/>
            <person name="Smith B.W."/>
            <person name="Biswas T."/>
            <person name="Hoover T.R."/>
            <person name="Saunders E."/>
            <person name="Han C.S."/>
            <person name="Tsodikov O.V."/>
            <person name="Shimkets L.J."/>
        </authorList>
    </citation>
    <scope>NUCLEOTIDE SEQUENCE [LARGE SCALE GENOMIC DNA]</scope>
    <source>
        <strain evidence="3">ATCC BAA-149 / DSM 14245 / SRS30216</strain>
    </source>
</reference>
<dbReference type="AlphaFoldDB" id="A6WAR2"/>
<dbReference type="EMBL" id="CP000750">
    <property type="protein sequence ID" value="ABS03901.1"/>
    <property type="molecule type" value="Genomic_DNA"/>
</dbReference>
<evidence type="ECO:0000313" key="2">
    <source>
        <dbReference type="EMBL" id="ABS03901.1"/>
    </source>
</evidence>